<dbReference type="AlphaFoldDB" id="A0A375HSQ3"/>
<keyword evidence="2" id="KW-0614">Plasmid</keyword>
<name>A0A375HSQ3_9BURK</name>
<evidence type="ECO:0000313" key="2">
    <source>
        <dbReference type="EMBL" id="SPD59914.1"/>
    </source>
</evidence>
<proteinExistence type="predicted"/>
<gene>
    <name evidence="2" type="ORF">CBM2607_MP20566</name>
</gene>
<dbReference type="EMBL" id="LT984807">
    <property type="protein sequence ID" value="SPD59914.1"/>
    <property type="molecule type" value="Genomic_DNA"/>
</dbReference>
<geneLocation type="plasmid" evidence="3">
    <name>ii</name>
</geneLocation>
<organism evidence="2 3">
    <name type="scientific">Cupriavidus neocaledonicus</name>
    <dbReference type="NCBI Taxonomy" id="1040979"/>
    <lineage>
        <taxon>Bacteria</taxon>
        <taxon>Pseudomonadati</taxon>
        <taxon>Pseudomonadota</taxon>
        <taxon>Betaproteobacteria</taxon>
        <taxon>Burkholderiales</taxon>
        <taxon>Burkholderiaceae</taxon>
        <taxon>Cupriavidus</taxon>
    </lineage>
</organism>
<evidence type="ECO:0000256" key="1">
    <source>
        <dbReference type="SAM" id="MobiDB-lite"/>
    </source>
</evidence>
<feature type="region of interest" description="Disordered" evidence="1">
    <location>
        <begin position="1"/>
        <end position="26"/>
    </location>
</feature>
<evidence type="ECO:0000313" key="3">
    <source>
        <dbReference type="Proteomes" id="UP000255168"/>
    </source>
</evidence>
<reference evidence="2 3" key="1">
    <citation type="submission" date="2018-01" db="EMBL/GenBank/DDBJ databases">
        <authorList>
            <person name="Clerissi C."/>
        </authorList>
    </citation>
    <scope>NUCLEOTIDE SEQUENCE [LARGE SCALE GENOMIC DNA]</scope>
    <source>
        <strain evidence="2">Cupriavidus taiwanensis STM 6160</strain>
        <plasmid evidence="3">ii</plasmid>
    </source>
</reference>
<accession>A0A375HSQ3</accession>
<sequence>MRRAVARPGWRTAPGMPGPYGEGARPCQRMPARTLNGWRIRAAVQAGRPMAAPRRHCRPGNYRCASAGWLRIMFPGAFIPSPPIPIPIPIPEPIPEPIPDSLDIACIISCMRAM</sequence>
<dbReference type="Proteomes" id="UP000255168">
    <property type="component" value="Plasmid II"/>
</dbReference>
<protein>
    <submittedName>
        <fullName evidence="2">Uncharacterized protein</fullName>
    </submittedName>
</protein>